<keyword evidence="8" id="KW-0679">Respiratory chain</keyword>
<feature type="transmembrane region" description="Helical" evidence="19">
    <location>
        <begin position="261"/>
        <end position="287"/>
    </location>
</feature>
<keyword evidence="15 19" id="KW-0472">Membrane</keyword>
<dbReference type="RefSeq" id="WP_091284620.1">
    <property type="nucleotide sequence ID" value="NZ_FAOZ01000035.1"/>
</dbReference>
<reference evidence="22" key="1">
    <citation type="submission" date="2015-11" db="EMBL/GenBank/DDBJ databases">
        <authorList>
            <person name="Varghese N."/>
        </authorList>
    </citation>
    <scope>NUCLEOTIDE SEQUENCE [LARGE SCALE GENOMIC DNA]</scope>
    <source>
        <strain evidence="22">DSM 45899</strain>
    </source>
</reference>
<evidence type="ECO:0000256" key="3">
    <source>
        <dbReference type="ARBA" id="ARBA00012951"/>
    </source>
</evidence>
<evidence type="ECO:0000256" key="10">
    <source>
        <dbReference type="ARBA" id="ARBA00022723"/>
    </source>
</evidence>
<comment type="catalytic activity">
    <reaction evidence="16">
        <text>a quinol + 2 Fe(III)-[cytochrome c](out) = a quinone + 2 Fe(II)-[cytochrome c](out) + 2 H(+)(out)</text>
        <dbReference type="Rhea" id="RHEA:11484"/>
        <dbReference type="Rhea" id="RHEA-COMP:10350"/>
        <dbReference type="Rhea" id="RHEA-COMP:14399"/>
        <dbReference type="ChEBI" id="CHEBI:15378"/>
        <dbReference type="ChEBI" id="CHEBI:24646"/>
        <dbReference type="ChEBI" id="CHEBI:29033"/>
        <dbReference type="ChEBI" id="CHEBI:29034"/>
        <dbReference type="ChEBI" id="CHEBI:132124"/>
        <dbReference type="EC" id="7.1.1.8"/>
    </reaction>
</comment>
<dbReference type="Pfam" id="PF13631">
    <property type="entry name" value="Cytochrom_B_N_2"/>
    <property type="match status" value="1"/>
</dbReference>
<evidence type="ECO:0000256" key="17">
    <source>
        <dbReference type="ARBA" id="ARBA00029568"/>
    </source>
</evidence>
<dbReference type="GO" id="GO:0016491">
    <property type="term" value="F:oxidoreductase activity"/>
    <property type="evidence" value="ECO:0007669"/>
    <property type="project" value="InterPro"/>
</dbReference>
<keyword evidence="7" id="KW-0349">Heme</keyword>
<keyword evidence="5" id="KW-0813">Transport</keyword>
<feature type="transmembrane region" description="Helical" evidence="19">
    <location>
        <begin position="216"/>
        <end position="240"/>
    </location>
</feature>
<feature type="transmembrane region" description="Helical" evidence="19">
    <location>
        <begin position="47"/>
        <end position="73"/>
    </location>
</feature>
<evidence type="ECO:0000256" key="4">
    <source>
        <dbReference type="ARBA" id="ARBA00016116"/>
    </source>
</evidence>
<dbReference type="SUPFAM" id="SSF81648">
    <property type="entry name" value="a domain/subunit of cytochrome bc1 complex (Ubiquinol-cytochrome c reductase)"/>
    <property type="match status" value="1"/>
</dbReference>
<comment type="subcellular location">
    <subcellularLocation>
        <location evidence="2">Cell membrane</location>
        <topology evidence="2">Multi-pass membrane protein</topology>
    </subcellularLocation>
</comment>
<keyword evidence="11" id="KW-1278">Translocase</keyword>
<sequence>MTTASAPTPKFQKRPTPARAVNRAIDERFGTQSAIRRNFNKVFPDHWSFLIGEIALYSFVVLLLTGIYLTLFFDPSNVEVIYNGSYVPLKGVEMSRAYASTLDISFDTRAGLVFRQIHHWAALVFVASIIAHMMRVFFTGAYRKPREVNWLIGIGLLALGLVEGFAGYSLPDDLLSGTGLRIAASIAQSIPVIGTWTSFLVFNGEFPGENFIPRLYVVHILLVPGILLALIGAHMGILWHQKHTDFPGPGKTEHNVVGHRVFPVFAVKSGGFFMLTFAVLALLGGLAQINPIWTFGPYDPAKVSSASQPDWYIGFLDGSTRLMPPWEFRGLGHTIPAVLWPTAVLPGILFTLAALWPFLETKFTGDKESHNLLQRPREAPTRTAIGAMSLSFYLVLWISGGNDIIAHTFSISLNTMTWAGRIGLIVVPPIAYVVTKKLCISLNERDHEIDHHGIETGIIRQLANGEFVEDHRPKPPPVSDYPQVPTDRIPVAIGAGEGEHGKGLVRRAGAAVGGFFTEESEKPAAPGTGSHGGGGQTKH</sequence>
<evidence type="ECO:0000313" key="21">
    <source>
        <dbReference type="EMBL" id="CUU60073.1"/>
    </source>
</evidence>
<evidence type="ECO:0000313" key="22">
    <source>
        <dbReference type="Proteomes" id="UP000198802"/>
    </source>
</evidence>
<dbReference type="Gene3D" id="1.20.810.10">
    <property type="entry name" value="Cytochrome Bc1 Complex, Chain C"/>
    <property type="match status" value="1"/>
</dbReference>
<dbReference type="GO" id="GO:0005886">
    <property type="term" value="C:plasma membrane"/>
    <property type="evidence" value="ECO:0007669"/>
    <property type="project" value="UniProtKB-SubCell"/>
</dbReference>
<evidence type="ECO:0000256" key="11">
    <source>
        <dbReference type="ARBA" id="ARBA00022967"/>
    </source>
</evidence>
<accession>A0A0S4QXY0</accession>
<organism evidence="21 22">
    <name type="scientific">Parafrankia irregularis</name>
    <dbReference type="NCBI Taxonomy" id="795642"/>
    <lineage>
        <taxon>Bacteria</taxon>
        <taxon>Bacillati</taxon>
        <taxon>Actinomycetota</taxon>
        <taxon>Actinomycetes</taxon>
        <taxon>Frankiales</taxon>
        <taxon>Frankiaceae</taxon>
        <taxon>Parafrankia</taxon>
    </lineage>
</organism>
<evidence type="ECO:0000256" key="13">
    <source>
        <dbReference type="ARBA" id="ARBA00022989"/>
    </source>
</evidence>
<dbReference type="PANTHER" id="PTHR19271:SF16">
    <property type="entry name" value="CYTOCHROME B"/>
    <property type="match status" value="1"/>
</dbReference>
<dbReference type="AlphaFoldDB" id="A0A0S4QXY0"/>
<keyword evidence="14" id="KW-0408">Iron</keyword>
<gene>
    <name evidence="21" type="ORF">Ga0074812_13515</name>
</gene>
<evidence type="ECO:0000256" key="8">
    <source>
        <dbReference type="ARBA" id="ARBA00022660"/>
    </source>
</evidence>
<protein>
    <recommendedName>
        <fullName evidence="4">Cytochrome bc1 complex cytochrome b subunit</fullName>
        <ecNumber evidence="3">7.1.1.8</ecNumber>
    </recommendedName>
    <alternativeName>
        <fullName evidence="17">Cytochrome bc1 reductase complex subunit QcrB</fullName>
    </alternativeName>
</protein>
<dbReference type="PANTHER" id="PTHR19271">
    <property type="entry name" value="CYTOCHROME B"/>
    <property type="match status" value="1"/>
</dbReference>
<dbReference type="SUPFAM" id="SSF81342">
    <property type="entry name" value="Transmembrane di-heme cytochromes"/>
    <property type="match status" value="1"/>
</dbReference>
<evidence type="ECO:0000256" key="19">
    <source>
        <dbReference type="SAM" id="Phobius"/>
    </source>
</evidence>
<feature type="transmembrane region" description="Helical" evidence="19">
    <location>
        <begin position="117"/>
        <end position="138"/>
    </location>
</feature>
<feature type="transmembrane region" description="Helical" evidence="19">
    <location>
        <begin position="379"/>
        <end position="398"/>
    </location>
</feature>
<dbReference type="InterPro" id="IPR005797">
    <property type="entry name" value="Cyt_b/b6_N"/>
</dbReference>
<evidence type="ECO:0000259" key="20">
    <source>
        <dbReference type="PROSITE" id="PS51002"/>
    </source>
</evidence>
<feature type="transmembrane region" description="Helical" evidence="19">
    <location>
        <begin position="338"/>
        <end position="359"/>
    </location>
</feature>
<evidence type="ECO:0000256" key="6">
    <source>
        <dbReference type="ARBA" id="ARBA00022475"/>
    </source>
</evidence>
<proteinExistence type="predicted"/>
<name>A0A0S4QXY0_9ACTN</name>
<keyword evidence="6" id="KW-1003">Cell membrane</keyword>
<dbReference type="Proteomes" id="UP000198802">
    <property type="component" value="Unassembled WGS sequence"/>
</dbReference>
<dbReference type="InterPro" id="IPR016174">
    <property type="entry name" value="Di-haem_cyt_TM"/>
</dbReference>
<evidence type="ECO:0000256" key="9">
    <source>
        <dbReference type="ARBA" id="ARBA00022692"/>
    </source>
</evidence>
<evidence type="ECO:0000256" key="18">
    <source>
        <dbReference type="SAM" id="MobiDB-lite"/>
    </source>
</evidence>
<evidence type="ECO:0000256" key="16">
    <source>
        <dbReference type="ARBA" id="ARBA00029351"/>
    </source>
</evidence>
<evidence type="ECO:0000256" key="12">
    <source>
        <dbReference type="ARBA" id="ARBA00022982"/>
    </source>
</evidence>
<dbReference type="GO" id="GO:0008121">
    <property type="term" value="F:quinol-cytochrome-c reductase activity"/>
    <property type="evidence" value="ECO:0007669"/>
    <property type="project" value="UniProtKB-EC"/>
</dbReference>
<evidence type="ECO:0000256" key="7">
    <source>
        <dbReference type="ARBA" id="ARBA00022617"/>
    </source>
</evidence>
<evidence type="ECO:0000256" key="2">
    <source>
        <dbReference type="ARBA" id="ARBA00004651"/>
    </source>
</evidence>
<keyword evidence="9 19" id="KW-0812">Transmembrane</keyword>
<dbReference type="GO" id="GO:0022904">
    <property type="term" value="P:respiratory electron transport chain"/>
    <property type="evidence" value="ECO:0007669"/>
    <property type="project" value="InterPro"/>
</dbReference>
<feature type="transmembrane region" description="Helical" evidence="19">
    <location>
        <begin position="150"/>
        <end position="170"/>
    </location>
</feature>
<evidence type="ECO:0000256" key="1">
    <source>
        <dbReference type="ARBA" id="ARBA00001971"/>
    </source>
</evidence>
<dbReference type="EMBL" id="FAOZ01000035">
    <property type="protein sequence ID" value="CUU60073.1"/>
    <property type="molecule type" value="Genomic_DNA"/>
</dbReference>
<evidence type="ECO:0000256" key="15">
    <source>
        <dbReference type="ARBA" id="ARBA00023136"/>
    </source>
</evidence>
<feature type="domain" description="Cytochrome b/b6 N-terminal region profile" evidence="20">
    <location>
        <begin position="21"/>
        <end position="247"/>
    </location>
</feature>
<dbReference type="PROSITE" id="PS51002">
    <property type="entry name" value="CYTB_NTER"/>
    <property type="match status" value="1"/>
</dbReference>
<keyword evidence="22" id="KW-1185">Reference proteome</keyword>
<keyword evidence="12" id="KW-0249">Electron transport</keyword>
<dbReference type="InterPro" id="IPR036150">
    <property type="entry name" value="Cyt_b/b6_C_sf"/>
</dbReference>
<dbReference type="InterPro" id="IPR027387">
    <property type="entry name" value="Cytb/b6-like_sf"/>
</dbReference>
<dbReference type="GO" id="GO:0046872">
    <property type="term" value="F:metal ion binding"/>
    <property type="evidence" value="ECO:0007669"/>
    <property type="project" value="UniProtKB-KW"/>
</dbReference>
<feature type="compositionally biased region" description="Gly residues" evidence="18">
    <location>
        <begin position="529"/>
        <end position="539"/>
    </location>
</feature>
<evidence type="ECO:0000256" key="5">
    <source>
        <dbReference type="ARBA" id="ARBA00022448"/>
    </source>
</evidence>
<dbReference type="FunFam" id="1.20.810.10:FF:000007">
    <property type="entry name" value="Ubiquinol-cytochrome C reductase B subunit"/>
    <property type="match status" value="1"/>
</dbReference>
<feature type="region of interest" description="Disordered" evidence="18">
    <location>
        <begin position="517"/>
        <end position="539"/>
    </location>
</feature>
<evidence type="ECO:0000256" key="14">
    <source>
        <dbReference type="ARBA" id="ARBA00023004"/>
    </source>
</evidence>
<keyword evidence="10" id="KW-0479">Metal-binding</keyword>
<comment type="cofactor">
    <cofactor evidence="1">
        <name>heme</name>
        <dbReference type="ChEBI" id="CHEBI:30413"/>
    </cofactor>
</comment>
<dbReference type="EC" id="7.1.1.8" evidence="3"/>
<keyword evidence="13 19" id="KW-1133">Transmembrane helix</keyword>